<feature type="transmembrane region" description="Helical" evidence="6">
    <location>
        <begin position="12"/>
        <end position="34"/>
    </location>
</feature>
<keyword evidence="3 6" id="KW-1133">Transmembrane helix</keyword>
<evidence type="ECO:0000259" key="8">
    <source>
        <dbReference type="Pfam" id="PF11970"/>
    </source>
</evidence>
<dbReference type="Proteomes" id="UP000800082">
    <property type="component" value="Unassembled WGS sequence"/>
</dbReference>
<dbReference type="SUPFAM" id="SSF81321">
    <property type="entry name" value="Family A G protein-coupled receptor-like"/>
    <property type="match status" value="1"/>
</dbReference>
<evidence type="ECO:0000256" key="1">
    <source>
        <dbReference type="ARBA" id="ARBA00004141"/>
    </source>
</evidence>
<dbReference type="AlphaFoldDB" id="A0A6A5RRJ6"/>
<dbReference type="RefSeq" id="XP_033448369.1">
    <property type="nucleotide sequence ID" value="XM_033596091.1"/>
</dbReference>
<keyword evidence="2 6" id="KW-0812">Transmembrane</keyword>
<dbReference type="PANTHER" id="PTHR23112">
    <property type="entry name" value="G PROTEIN-COUPLED RECEPTOR 157-RELATED"/>
    <property type="match status" value="1"/>
</dbReference>
<feature type="domain" description="Glucose receptor Git3-like N-terminal" evidence="7">
    <location>
        <begin position="15"/>
        <end position="199"/>
    </location>
</feature>
<feature type="transmembrane region" description="Helical" evidence="6">
    <location>
        <begin position="406"/>
        <end position="425"/>
    </location>
</feature>
<reference evidence="9" key="1">
    <citation type="journal article" date="2020" name="Stud. Mycol.">
        <title>101 Dothideomycetes genomes: a test case for predicting lifestyles and emergence of pathogens.</title>
        <authorList>
            <person name="Haridas S."/>
            <person name="Albert R."/>
            <person name="Binder M."/>
            <person name="Bloem J."/>
            <person name="Labutti K."/>
            <person name="Salamov A."/>
            <person name="Andreopoulos B."/>
            <person name="Baker S."/>
            <person name="Barry K."/>
            <person name="Bills G."/>
            <person name="Bluhm B."/>
            <person name="Cannon C."/>
            <person name="Castanera R."/>
            <person name="Culley D."/>
            <person name="Daum C."/>
            <person name="Ezra D."/>
            <person name="Gonzalez J."/>
            <person name="Henrissat B."/>
            <person name="Kuo A."/>
            <person name="Liang C."/>
            <person name="Lipzen A."/>
            <person name="Lutzoni F."/>
            <person name="Magnuson J."/>
            <person name="Mondo S."/>
            <person name="Nolan M."/>
            <person name="Ohm R."/>
            <person name="Pangilinan J."/>
            <person name="Park H.-J."/>
            <person name="Ramirez L."/>
            <person name="Alfaro M."/>
            <person name="Sun H."/>
            <person name="Tritt A."/>
            <person name="Yoshinaga Y."/>
            <person name="Zwiers L.-H."/>
            <person name="Turgeon B."/>
            <person name="Goodwin S."/>
            <person name="Spatafora J."/>
            <person name="Crous P."/>
            <person name="Grigoriev I."/>
        </authorList>
    </citation>
    <scope>NUCLEOTIDE SEQUENCE</scope>
    <source>
        <strain evidence="9">CBS 183.55</strain>
    </source>
</reference>
<evidence type="ECO:0000256" key="2">
    <source>
        <dbReference type="ARBA" id="ARBA00022692"/>
    </source>
</evidence>
<feature type="transmembrane region" description="Helical" evidence="6">
    <location>
        <begin position="165"/>
        <end position="191"/>
    </location>
</feature>
<dbReference type="GO" id="GO:0007189">
    <property type="term" value="P:adenylate cyclase-activating G protein-coupled receptor signaling pathway"/>
    <property type="evidence" value="ECO:0007669"/>
    <property type="project" value="TreeGrafter"/>
</dbReference>
<sequence>MTDANKAKEYVLGAAALTCTVVSLLASILCMYWFCRMGKRFRHRLIMILIYGDLVRGAWVFVFAVLSLARGKVRTRSTFCQVSGFLVQYGTQTSDYAVFVMALHSGMQVFYPSTLVSSDGLYPCRRYVYFGAFALPILMAALAFINPKQAYISQGSFCTLPIRPFWYRLALTWVPRYIIVLTILGFAIAIYTHVGFEFRAYSNADYSFQSFMPSDGSNATPHDTQNEIKMEDITFELTDVESRPRSTRRKSSPGHDIFTSQRRNSSAPALGAFSTAPQRVSLESGMDAYSLPGSTLNHLRRPDPTRPVLLAIPSGQSIDRPSPPHATNTSDPEPTATPLSSASSRSPSPSAAQFLLARQRQRIHRQLRLLFIYPLVYMLMWLLPFLLHCMNYWDRYATSPIEFLRVGSSISITLMGFADALIFSLRERPWRGIQGSDGSFWGSFVCARCPRAGDAEPDPDTHVDANLDDPAARASLSASTRPRGSQSHRTSASGDFARAAAEHARLRLDLEREERVKALGDGKRRAADARGALNVGDGGRGQVYDDNGLEDDTANTSRGRV</sequence>
<feature type="compositionally biased region" description="Polar residues" evidence="5">
    <location>
        <begin position="258"/>
        <end position="267"/>
    </location>
</feature>
<dbReference type="EMBL" id="ML978970">
    <property type="protein sequence ID" value="KAF1928117.1"/>
    <property type="molecule type" value="Genomic_DNA"/>
</dbReference>
<feature type="region of interest" description="Disordered" evidence="5">
    <location>
        <begin position="473"/>
        <end position="495"/>
    </location>
</feature>
<feature type="compositionally biased region" description="Low complexity" evidence="5">
    <location>
        <begin position="334"/>
        <end position="347"/>
    </location>
</feature>
<evidence type="ECO:0000256" key="3">
    <source>
        <dbReference type="ARBA" id="ARBA00022989"/>
    </source>
</evidence>
<dbReference type="Pfam" id="PF11970">
    <property type="entry name" value="GPR_Gpa2_C"/>
    <property type="match status" value="1"/>
</dbReference>
<evidence type="ECO:0000259" key="7">
    <source>
        <dbReference type="Pfam" id="PF11710"/>
    </source>
</evidence>
<dbReference type="InterPro" id="IPR023041">
    <property type="entry name" value="Glucose_rcpt_Git3-like_N"/>
</dbReference>
<feature type="transmembrane region" description="Helical" evidence="6">
    <location>
        <begin position="127"/>
        <end position="145"/>
    </location>
</feature>
<comment type="subcellular location">
    <subcellularLocation>
        <location evidence="1">Membrane</location>
        <topology evidence="1">Multi-pass membrane protein</topology>
    </subcellularLocation>
</comment>
<dbReference type="Pfam" id="PF11710">
    <property type="entry name" value="Git3"/>
    <property type="match status" value="1"/>
</dbReference>
<keyword evidence="4 6" id="KW-0472">Membrane</keyword>
<feature type="compositionally biased region" description="Polar residues" evidence="5">
    <location>
        <begin position="314"/>
        <end position="332"/>
    </location>
</feature>
<dbReference type="OrthoDB" id="5368598at2759"/>
<proteinExistence type="predicted"/>
<name>A0A6A5RRJ6_9PLEO</name>
<dbReference type="InterPro" id="IPR022596">
    <property type="entry name" value="GPR1/2/3_C"/>
</dbReference>
<feature type="region of interest" description="Disordered" evidence="5">
    <location>
        <begin position="293"/>
        <end position="347"/>
    </location>
</feature>
<feature type="region of interest" description="Disordered" evidence="5">
    <location>
        <begin position="239"/>
        <end position="270"/>
    </location>
</feature>
<feature type="domain" description="G protein-coupled receptor GPR1/2/3 C-terminal" evidence="8">
    <location>
        <begin position="358"/>
        <end position="431"/>
    </location>
</feature>
<evidence type="ECO:0000313" key="9">
    <source>
        <dbReference type="EMBL" id="KAF1928117.1"/>
    </source>
</evidence>
<keyword evidence="10" id="KW-1185">Reference proteome</keyword>
<evidence type="ECO:0000256" key="6">
    <source>
        <dbReference type="SAM" id="Phobius"/>
    </source>
</evidence>
<dbReference type="Gene3D" id="1.20.1070.10">
    <property type="entry name" value="Rhodopsin 7-helix transmembrane proteins"/>
    <property type="match status" value="1"/>
</dbReference>
<accession>A0A6A5RRJ6</accession>
<dbReference type="GO" id="GO:0005886">
    <property type="term" value="C:plasma membrane"/>
    <property type="evidence" value="ECO:0007669"/>
    <property type="project" value="TreeGrafter"/>
</dbReference>
<evidence type="ECO:0000256" key="4">
    <source>
        <dbReference type="ARBA" id="ARBA00023136"/>
    </source>
</evidence>
<dbReference type="PANTHER" id="PTHR23112:SF37">
    <property type="entry name" value="G PROTEIN-COUPLED RECEPTOR GPR1"/>
    <property type="match status" value="1"/>
</dbReference>
<feature type="region of interest" description="Disordered" evidence="5">
    <location>
        <begin position="520"/>
        <end position="561"/>
    </location>
</feature>
<feature type="compositionally biased region" description="Polar residues" evidence="5">
    <location>
        <begin position="476"/>
        <end position="493"/>
    </location>
</feature>
<gene>
    <name evidence="9" type="ORF">M421DRAFT_63842</name>
</gene>
<feature type="transmembrane region" description="Helical" evidence="6">
    <location>
        <begin position="46"/>
        <end position="69"/>
    </location>
</feature>
<protein>
    <submittedName>
        <fullName evidence="9">Uncharacterized protein</fullName>
    </submittedName>
</protein>
<dbReference type="GeneID" id="54353758"/>
<organism evidence="9 10">
    <name type="scientific">Didymella exigua CBS 183.55</name>
    <dbReference type="NCBI Taxonomy" id="1150837"/>
    <lineage>
        <taxon>Eukaryota</taxon>
        <taxon>Fungi</taxon>
        <taxon>Dikarya</taxon>
        <taxon>Ascomycota</taxon>
        <taxon>Pezizomycotina</taxon>
        <taxon>Dothideomycetes</taxon>
        <taxon>Pleosporomycetidae</taxon>
        <taxon>Pleosporales</taxon>
        <taxon>Pleosporineae</taxon>
        <taxon>Didymellaceae</taxon>
        <taxon>Didymella</taxon>
    </lineage>
</organism>
<dbReference type="GO" id="GO:0004930">
    <property type="term" value="F:G protein-coupled receptor activity"/>
    <property type="evidence" value="ECO:0007669"/>
    <property type="project" value="TreeGrafter"/>
</dbReference>
<evidence type="ECO:0000256" key="5">
    <source>
        <dbReference type="SAM" id="MobiDB-lite"/>
    </source>
</evidence>
<feature type="transmembrane region" description="Helical" evidence="6">
    <location>
        <begin position="367"/>
        <end position="386"/>
    </location>
</feature>
<evidence type="ECO:0000313" key="10">
    <source>
        <dbReference type="Proteomes" id="UP000800082"/>
    </source>
</evidence>